<accession>A0ABQ3XDS2</accession>
<evidence type="ECO:0000313" key="2">
    <source>
        <dbReference type="EMBL" id="GID56646.1"/>
    </source>
</evidence>
<evidence type="ECO:0000313" key="3">
    <source>
        <dbReference type="Proteomes" id="UP000612282"/>
    </source>
</evidence>
<proteinExistence type="predicted"/>
<feature type="transmembrane region" description="Helical" evidence="1">
    <location>
        <begin position="21"/>
        <end position="40"/>
    </location>
</feature>
<evidence type="ECO:0000256" key="1">
    <source>
        <dbReference type="SAM" id="Phobius"/>
    </source>
</evidence>
<dbReference type="EMBL" id="BOMG01000061">
    <property type="protein sequence ID" value="GID56646.1"/>
    <property type="molecule type" value="Genomic_DNA"/>
</dbReference>
<keyword evidence="1" id="KW-1133">Transmembrane helix</keyword>
<name>A0ABQ3XDS2_9ACTN</name>
<protein>
    <recommendedName>
        <fullName evidence="4">Integral membrane protein</fullName>
    </recommendedName>
</protein>
<keyword evidence="3" id="KW-1185">Reference proteome</keyword>
<feature type="transmembrane region" description="Helical" evidence="1">
    <location>
        <begin position="52"/>
        <end position="69"/>
    </location>
</feature>
<reference evidence="2 3" key="1">
    <citation type="submission" date="2021-01" db="EMBL/GenBank/DDBJ databases">
        <title>Whole genome shotgun sequence of Actinoplanes couchii NBRC 106145.</title>
        <authorList>
            <person name="Komaki H."/>
            <person name="Tamura T."/>
        </authorList>
    </citation>
    <scope>NUCLEOTIDE SEQUENCE [LARGE SCALE GENOMIC DNA]</scope>
    <source>
        <strain evidence="2 3">NBRC 106145</strain>
    </source>
</reference>
<gene>
    <name evidence="2" type="ORF">Aco03nite_050500</name>
</gene>
<sequence>MDDESTETPAPMSTGRMVFRYVAIGVAVLLFAGFSLLHTMGRSDDFGVMGEWYVMTPLAIGVIGAWWLIERTLWSGR</sequence>
<keyword evidence="1" id="KW-0472">Membrane</keyword>
<organism evidence="2 3">
    <name type="scientific">Actinoplanes couchii</name>
    <dbReference type="NCBI Taxonomy" id="403638"/>
    <lineage>
        <taxon>Bacteria</taxon>
        <taxon>Bacillati</taxon>
        <taxon>Actinomycetota</taxon>
        <taxon>Actinomycetes</taxon>
        <taxon>Micromonosporales</taxon>
        <taxon>Micromonosporaceae</taxon>
        <taxon>Actinoplanes</taxon>
    </lineage>
</organism>
<evidence type="ECO:0008006" key="4">
    <source>
        <dbReference type="Google" id="ProtNLM"/>
    </source>
</evidence>
<dbReference type="RefSeq" id="WP_203798510.1">
    <property type="nucleotide sequence ID" value="NZ_BAAAQE010000018.1"/>
</dbReference>
<comment type="caution">
    <text evidence="2">The sequence shown here is derived from an EMBL/GenBank/DDBJ whole genome shotgun (WGS) entry which is preliminary data.</text>
</comment>
<keyword evidence="1" id="KW-0812">Transmembrane</keyword>
<dbReference type="Proteomes" id="UP000612282">
    <property type="component" value="Unassembled WGS sequence"/>
</dbReference>